<sequence length="196" mass="21834">MRFFELETLGDLNDSELLFLDQEPEALGLDGYCLAAGEPVGDSYPAEVKLQSSEDRTGIQLSSVLGNNFNYLIVSGAMKDVIAEHCPKGSLECLPFTLLDPRERVRSQDYFFVNPLGGIDGVDTKASDIKYHRSGAIVGIRKLVLDPEKLRDAPALFRLQQDPQLYVVNESLAKAFHERRFTNVVLRELTVFAAKP</sequence>
<feature type="domain" description="Immunity MXAN-0049 protein" evidence="1">
    <location>
        <begin position="43"/>
        <end position="188"/>
    </location>
</feature>
<organism evidence="2 3">
    <name type="scientific">Corallococcus terminator</name>
    <dbReference type="NCBI Taxonomy" id="2316733"/>
    <lineage>
        <taxon>Bacteria</taxon>
        <taxon>Pseudomonadati</taxon>
        <taxon>Myxococcota</taxon>
        <taxon>Myxococcia</taxon>
        <taxon>Myxococcales</taxon>
        <taxon>Cystobacterineae</taxon>
        <taxon>Myxococcaceae</taxon>
        <taxon>Corallococcus</taxon>
    </lineage>
</organism>
<dbReference type="OrthoDB" id="5516602at2"/>
<protein>
    <recommendedName>
        <fullName evidence="1">Immunity MXAN-0049 protein domain-containing protein</fullName>
    </recommendedName>
</protein>
<comment type="caution">
    <text evidence="2">The sequence shown here is derived from an EMBL/GenBank/DDBJ whole genome shotgun (WGS) entry which is preliminary data.</text>
</comment>
<reference evidence="3" key="1">
    <citation type="submission" date="2018-09" db="EMBL/GenBank/DDBJ databases">
        <authorList>
            <person name="Livingstone P.G."/>
            <person name="Whitworth D.E."/>
        </authorList>
    </citation>
    <scope>NUCLEOTIDE SEQUENCE [LARGE SCALE GENOMIC DNA]</scope>
    <source>
        <strain evidence="3">CA054A</strain>
    </source>
</reference>
<name>A0A3A8IS05_9BACT</name>
<keyword evidence="3" id="KW-1185">Reference proteome</keyword>
<dbReference type="AlphaFoldDB" id="A0A3A8IS05"/>
<accession>A0A3A8IS05</accession>
<evidence type="ECO:0000259" key="1">
    <source>
        <dbReference type="Pfam" id="PF07791"/>
    </source>
</evidence>
<dbReference type="InterPro" id="IPR012433">
    <property type="entry name" value="Imm11"/>
</dbReference>
<evidence type="ECO:0000313" key="2">
    <source>
        <dbReference type="EMBL" id="RKG86095.1"/>
    </source>
</evidence>
<dbReference type="Pfam" id="PF07791">
    <property type="entry name" value="Imm11"/>
    <property type="match status" value="1"/>
</dbReference>
<proteinExistence type="predicted"/>
<dbReference type="RefSeq" id="WP_120541982.1">
    <property type="nucleotide sequence ID" value="NZ_RAVZ01000120.1"/>
</dbReference>
<dbReference type="Proteomes" id="UP000268094">
    <property type="component" value="Unassembled WGS sequence"/>
</dbReference>
<evidence type="ECO:0000313" key="3">
    <source>
        <dbReference type="Proteomes" id="UP000268094"/>
    </source>
</evidence>
<dbReference type="EMBL" id="RAVZ01000120">
    <property type="protein sequence ID" value="RKG86095.1"/>
    <property type="molecule type" value="Genomic_DNA"/>
</dbReference>
<gene>
    <name evidence="2" type="ORF">D7V88_18580</name>
</gene>